<dbReference type="EMBL" id="MGEM01000030">
    <property type="protein sequence ID" value="OGL84228.1"/>
    <property type="molecule type" value="Genomic_DNA"/>
</dbReference>
<protein>
    <recommendedName>
        <fullName evidence="3">DUF3800 domain-containing protein</fullName>
    </recommendedName>
</protein>
<proteinExistence type="predicted"/>
<gene>
    <name evidence="1" type="ORF">A3B36_01740</name>
</gene>
<dbReference type="InterPro" id="IPR024524">
    <property type="entry name" value="DUF3800"/>
</dbReference>
<dbReference type="AlphaFoldDB" id="A0A1F7V2H4"/>
<name>A0A1F7V2H4_9BACT</name>
<dbReference type="Proteomes" id="UP000177704">
    <property type="component" value="Unassembled WGS sequence"/>
</dbReference>
<evidence type="ECO:0000313" key="2">
    <source>
        <dbReference type="Proteomes" id="UP000177704"/>
    </source>
</evidence>
<organism evidence="1 2">
    <name type="scientific">Candidatus Uhrbacteria bacterium RIFCSPLOWO2_01_FULL_55_36</name>
    <dbReference type="NCBI Taxonomy" id="1802404"/>
    <lineage>
        <taxon>Bacteria</taxon>
        <taxon>Candidatus Uhriibacteriota</taxon>
    </lineage>
</organism>
<accession>A0A1F7V2H4</accession>
<dbReference type="Pfam" id="PF12686">
    <property type="entry name" value="DUF3800"/>
    <property type="match status" value="1"/>
</dbReference>
<comment type="caution">
    <text evidence="1">The sequence shown here is derived from an EMBL/GenBank/DDBJ whole genome shotgun (WGS) entry which is preliminary data.</text>
</comment>
<sequence length="209" mass="24413">MLVFIDESGDTGLQITQGATKFFTIVMAVFEDMDEAHSCVQRICLLRRELRVPEGFEFHFHQNSLRAREAFLRAVLPYQFFYYGIVIDKAKLFGEGFKNKESFYKYACGLLFENAKEKLRSAIVVIDSSGRDLFKYQLASYLSRRMNTEEGHTLIKKMKMQDSHRNELLQLADMLAGAVNRSLSVEKREAERFRAIIKPREMYVQIWPK</sequence>
<evidence type="ECO:0008006" key="3">
    <source>
        <dbReference type="Google" id="ProtNLM"/>
    </source>
</evidence>
<reference evidence="1 2" key="1">
    <citation type="journal article" date="2016" name="Nat. Commun.">
        <title>Thousands of microbial genomes shed light on interconnected biogeochemical processes in an aquifer system.</title>
        <authorList>
            <person name="Anantharaman K."/>
            <person name="Brown C.T."/>
            <person name="Hug L.A."/>
            <person name="Sharon I."/>
            <person name="Castelle C.J."/>
            <person name="Probst A.J."/>
            <person name="Thomas B.C."/>
            <person name="Singh A."/>
            <person name="Wilkins M.J."/>
            <person name="Karaoz U."/>
            <person name="Brodie E.L."/>
            <person name="Williams K.H."/>
            <person name="Hubbard S.S."/>
            <person name="Banfield J.F."/>
        </authorList>
    </citation>
    <scope>NUCLEOTIDE SEQUENCE [LARGE SCALE GENOMIC DNA]</scope>
</reference>
<evidence type="ECO:0000313" key="1">
    <source>
        <dbReference type="EMBL" id="OGL84228.1"/>
    </source>
</evidence>